<accession>A0ABZ2LF78</accession>
<feature type="compositionally biased region" description="Pro residues" evidence="1">
    <location>
        <begin position="28"/>
        <end position="43"/>
    </location>
</feature>
<feature type="compositionally biased region" description="Basic and acidic residues" evidence="1">
    <location>
        <begin position="12"/>
        <end position="27"/>
    </location>
</feature>
<feature type="compositionally biased region" description="Basic and acidic residues" evidence="1">
    <location>
        <begin position="47"/>
        <end position="60"/>
    </location>
</feature>
<organism evidence="2 3">
    <name type="scientific">Pendulispora rubella</name>
    <dbReference type="NCBI Taxonomy" id="2741070"/>
    <lineage>
        <taxon>Bacteria</taxon>
        <taxon>Pseudomonadati</taxon>
        <taxon>Myxococcota</taxon>
        <taxon>Myxococcia</taxon>
        <taxon>Myxococcales</taxon>
        <taxon>Sorangiineae</taxon>
        <taxon>Pendulisporaceae</taxon>
        <taxon>Pendulispora</taxon>
    </lineage>
</organism>
<dbReference type="RefSeq" id="WP_394839265.1">
    <property type="nucleotide sequence ID" value="NZ_CP089929.1"/>
</dbReference>
<keyword evidence="3" id="KW-1185">Reference proteome</keyword>
<gene>
    <name evidence="2" type="ORF">LVJ94_20480</name>
</gene>
<evidence type="ECO:0000313" key="2">
    <source>
        <dbReference type="EMBL" id="WXB09594.1"/>
    </source>
</evidence>
<evidence type="ECO:0000313" key="3">
    <source>
        <dbReference type="Proteomes" id="UP001374803"/>
    </source>
</evidence>
<sequence length="60" mass="6506">MASHPKKPPRPPAREPAHKKPPVKEPPKQGPLPPPPLGDPPFGPEGDPMRQIKDPRIAAK</sequence>
<dbReference type="Proteomes" id="UP001374803">
    <property type="component" value="Chromosome"/>
</dbReference>
<feature type="region of interest" description="Disordered" evidence="1">
    <location>
        <begin position="1"/>
        <end position="60"/>
    </location>
</feature>
<evidence type="ECO:0000256" key="1">
    <source>
        <dbReference type="SAM" id="MobiDB-lite"/>
    </source>
</evidence>
<reference evidence="2" key="1">
    <citation type="submission" date="2021-12" db="EMBL/GenBank/DDBJ databases">
        <title>Discovery of the Pendulisporaceae a myxobacterial family with distinct sporulation behavior and unique specialized metabolism.</title>
        <authorList>
            <person name="Garcia R."/>
            <person name="Popoff A."/>
            <person name="Bader C.D."/>
            <person name="Loehr J."/>
            <person name="Walesch S."/>
            <person name="Walt C."/>
            <person name="Boldt J."/>
            <person name="Bunk B."/>
            <person name="Haeckl F.J.F.P.J."/>
            <person name="Gunesch A.P."/>
            <person name="Birkelbach J."/>
            <person name="Nuebel U."/>
            <person name="Pietschmann T."/>
            <person name="Bach T."/>
            <person name="Mueller R."/>
        </authorList>
    </citation>
    <scope>NUCLEOTIDE SEQUENCE</scope>
    <source>
        <strain evidence="2">MSr11367</strain>
    </source>
</reference>
<dbReference type="EMBL" id="CP089983">
    <property type="protein sequence ID" value="WXB09594.1"/>
    <property type="molecule type" value="Genomic_DNA"/>
</dbReference>
<proteinExistence type="predicted"/>
<name>A0ABZ2LF78_9BACT</name>
<protein>
    <submittedName>
        <fullName evidence="2">Uncharacterized protein</fullName>
    </submittedName>
</protein>